<dbReference type="SUPFAM" id="SSF53335">
    <property type="entry name" value="S-adenosyl-L-methionine-dependent methyltransferases"/>
    <property type="match status" value="1"/>
</dbReference>
<dbReference type="Pfam" id="PF03602">
    <property type="entry name" value="Cons_hypoth95"/>
    <property type="match status" value="1"/>
</dbReference>
<dbReference type="Gene3D" id="3.40.50.150">
    <property type="entry name" value="Vaccinia Virus protein VP39"/>
    <property type="match status" value="1"/>
</dbReference>
<dbReference type="PROSITE" id="PS00092">
    <property type="entry name" value="N6_MTASE"/>
    <property type="match status" value="1"/>
</dbReference>
<evidence type="ECO:0000313" key="4">
    <source>
        <dbReference type="Proteomes" id="UP000470082"/>
    </source>
</evidence>
<dbReference type="GO" id="GO:0003676">
    <property type="term" value="F:nucleic acid binding"/>
    <property type="evidence" value="ECO:0007669"/>
    <property type="project" value="InterPro"/>
</dbReference>
<dbReference type="CDD" id="cd02440">
    <property type="entry name" value="AdoMet_MTases"/>
    <property type="match status" value="1"/>
</dbReference>
<keyword evidence="2 3" id="KW-0808">Transferase</keyword>
<dbReference type="InterPro" id="IPR004398">
    <property type="entry name" value="RNA_MeTrfase_RsmD"/>
</dbReference>
<accession>A0A7X2T3S2</accession>
<keyword evidence="4" id="KW-1185">Reference proteome</keyword>
<dbReference type="EC" id="2.1.1.171" evidence="3"/>
<dbReference type="PANTHER" id="PTHR43542:SF1">
    <property type="entry name" value="METHYLTRANSFERASE"/>
    <property type="match status" value="1"/>
</dbReference>
<dbReference type="GO" id="GO:0052913">
    <property type="term" value="F:16S rRNA (guanine(966)-N(2))-methyltransferase activity"/>
    <property type="evidence" value="ECO:0007669"/>
    <property type="project" value="UniProtKB-EC"/>
</dbReference>
<dbReference type="InterPro" id="IPR002052">
    <property type="entry name" value="DNA_methylase_N6_adenine_CS"/>
</dbReference>
<sequence length="201" mass="23124">MYNEIYDKENTMRVISGKARGKKLIAPQGLHTRPVTDQIKEALFNSWQFKINGCRFLDCFAGSGSMGIEAISRNASYTVFIDNDSNAIQTIQENIKGCHFDSHSYSIFQKDIFQALPSLDQMNEPFDIIYLDPPYTVDEIFIPVMETIGKTSLLKEDGILAIRTKKEKELADVFYNLKKVKQKKYGISMVHFYKRIQNEND</sequence>
<dbReference type="PIRSF" id="PIRSF004553">
    <property type="entry name" value="CHP00095"/>
    <property type="match status" value="1"/>
</dbReference>
<dbReference type="EMBL" id="VUMM01000012">
    <property type="protein sequence ID" value="MSS01772.1"/>
    <property type="molecule type" value="Genomic_DNA"/>
</dbReference>
<evidence type="ECO:0000313" key="3">
    <source>
        <dbReference type="EMBL" id="MSS01772.1"/>
    </source>
</evidence>
<dbReference type="NCBIfam" id="TIGR00095">
    <property type="entry name" value="16S rRNA (guanine(966)-N(2))-methyltransferase RsmD"/>
    <property type="match status" value="1"/>
</dbReference>
<keyword evidence="1 3" id="KW-0489">Methyltransferase</keyword>
<evidence type="ECO:0000256" key="1">
    <source>
        <dbReference type="ARBA" id="ARBA00022603"/>
    </source>
</evidence>
<organism evidence="3 4">
    <name type="scientific">Floccifex porci</name>
    <dbReference type="NCBI Taxonomy" id="2606629"/>
    <lineage>
        <taxon>Bacteria</taxon>
        <taxon>Bacillati</taxon>
        <taxon>Bacillota</taxon>
        <taxon>Erysipelotrichia</taxon>
        <taxon>Erysipelotrichales</taxon>
        <taxon>Erysipelotrichaceae</taxon>
        <taxon>Floccifex</taxon>
    </lineage>
</organism>
<dbReference type="RefSeq" id="WP_154460358.1">
    <property type="nucleotide sequence ID" value="NZ_JAQYTQ010000100.1"/>
</dbReference>
<dbReference type="InterPro" id="IPR029063">
    <property type="entry name" value="SAM-dependent_MTases_sf"/>
</dbReference>
<dbReference type="Proteomes" id="UP000470082">
    <property type="component" value="Unassembled WGS sequence"/>
</dbReference>
<comment type="caution">
    <text evidence="3">The sequence shown here is derived from an EMBL/GenBank/DDBJ whole genome shotgun (WGS) entry which is preliminary data.</text>
</comment>
<protein>
    <submittedName>
        <fullName evidence="3">16S rRNA (Guanine(966)-N(2))-methyltransferase RsmD</fullName>
        <ecNumber evidence="3">2.1.1.171</ecNumber>
    </submittedName>
</protein>
<name>A0A7X2T3S2_9FIRM</name>
<dbReference type="PANTHER" id="PTHR43542">
    <property type="entry name" value="METHYLTRANSFERASE"/>
    <property type="match status" value="1"/>
</dbReference>
<gene>
    <name evidence="3" type="primary">rsmD</name>
    <name evidence="3" type="ORF">FYJ50_06635</name>
</gene>
<proteinExistence type="predicted"/>
<dbReference type="AlphaFoldDB" id="A0A7X2T3S2"/>
<evidence type="ECO:0000256" key="2">
    <source>
        <dbReference type="ARBA" id="ARBA00022679"/>
    </source>
</evidence>
<reference evidence="3 4" key="1">
    <citation type="submission" date="2019-08" db="EMBL/GenBank/DDBJ databases">
        <title>In-depth cultivation of the pig gut microbiome towards novel bacterial diversity and tailored functional studies.</title>
        <authorList>
            <person name="Wylensek D."/>
            <person name="Hitch T.C.A."/>
            <person name="Clavel T."/>
        </authorList>
    </citation>
    <scope>NUCLEOTIDE SEQUENCE [LARGE SCALE GENOMIC DNA]</scope>
    <source>
        <strain evidence="3 4">LKV-178-WT-2G</strain>
    </source>
</reference>